<name>A0A2T4ZFY9_9HYPH</name>
<keyword evidence="3" id="KW-0813">Transport</keyword>
<dbReference type="Proteomes" id="UP000241808">
    <property type="component" value="Unassembled WGS sequence"/>
</dbReference>
<dbReference type="CDD" id="cd06340">
    <property type="entry name" value="PBP1_ABC_ligand_binding-like"/>
    <property type="match status" value="1"/>
</dbReference>
<dbReference type="Gene3D" id="3.40.50.2300">
    <property type="match status" value="2"/>
</dbReference>
<dbReference type="InterPro" id="IPR051010">
    <property type="entry name" value="BCAA_transport"/>
</dbReference>
<evidence type="ECO:0000256" key="3">
    <source>
        <dbReference type="ARBA" id="ARBA00022970"/>
    </source>
</evidence>
<evidence type="ECO:0000256" key="2">
    <source>
        <dbReference type="ARBA" id="ARBA00022729"/>
    </source>
</evidence>
<accession>A0A2T4ZFY9</accession>
<dbReference type="Pfam" id="PF13458">
    <property type="entry name" value="Peripla_BP_6"/>
    <property type="match status" value="1"/>
</dbReference>
<protein>
    <submittedName>
        <fullName evidence="5">Amino acid/amide ABC transporter substrate-binding protein (HAAT family)</fullName>
    </submittedName>
</protein>
<dbReference type="InterPro" id="IPR028081">
    <property type="entry name" value="Leu-bd"/>
</dbReference>
<evidence type="ECO:0000256" key="1">
    <source>
        <dbReference type="ARBA" id="ARBA00010062"/>
    </source>
</evidence>
<dbReference type="AlphaFoldDB" id="A0A2T4ZFY9"/>
<dbReference type="PANTHER" id="PTHR30483">
    <property type="entry name" value="LEUCINE-SPECIFIC-BINDING PROTEIN"/>
    <property type="match status" value="1"/>
</dbReference>
<reference evidence="5 6" key="1">
    <citation type="submission" date="2018-04" db="EMBL/GenBank/DDBJ databases">
        <title>Genomic Encyclopedia of Archaeal and Bacterial Type Strains, Phase II (KMG-II): from individual species to whole genera.</title>
        <authorList>
            <person name="Goeker M."/>
        </authorList>
    </citation>
    <scope>NUCLEOTIDE SEQUENCE [LARGE SCALE GENOMIC DNA]</scope>
    <source>
        <strain evidence="5 6">DSM 25521</strain>
    </source>
</reference>
<comment type="similarity">
    <text evidence="1">Belongs to the leucine-binding protein family.</text>
</comment>
<evidence type="ECO:0000259" key="4">
    <source>
        <dbReference type="Pfam" id="PF13458"/>
    </source>
</evidence>
<feature type="domain" description="Leucine-binding protein" evidence="4">
    <location>
        <begin position="60"/>
        <end position="405"/>
    </location>
</feature>
<organism evidence="5 6">
    <name type="scientific">Phreatobacter oligotrophus</name>
    <dbReference type="NCBI Taxonomy" id="1122261"/>
    <lineage>
        <taxon>Bacteria</taxon>
        <taxon>Pseudomonadati</taxon>
        <taxon>Pseudomonadota</taxon>
        <taxon>Alphaproteobacteria</taxon>
        <taxon>Hyphomicrobiales</taxon>
        <taxon>Phreatobacteraceae</taxon>
        <taxon>Phreatobacter</taxon>
    </lineage>
</organism>
<gene>
    <name evidence="5" type="ORF">C8P69_102215</name>
</gene>
<evidence type="ECO:0000313" key="5">
    <source>
        <dbReference type="EMBL" id="PTM60831.1"/>
    </source>
</evidence>
<dbReference type="EMBL" id="PZZL01000002">
    <property type="protein sequence ID" value="PTM60831.1"/>
    <property type="molecule type" value="Genomic_DNA"/>
</dbReference>
<dbReference type="SUPFAM" id="SSF53822">
    <property type="entry name" value="Periplasmic binding protein-like I"/>
    <property type="match status" value="1"/>
</dbReference>
<keyword evidence="3" id="KW-0029">Amino-acid transport</keyword>
<dbReference type="InterPro" id="IPR028082">
    <property type="entry name" value="Peripla_BP_I"/>
</dbReference>
<comment type="caution">
    <text evidence="5">The sequence shown here is derived from an EMBL/GenBank/DDBJ whole genome shotgun (WGS) entry which is preliminary data.</text>
</comment>
<evidence type="ECO:0000313" key="6">
    <source>
        <dbReference type="Proteomes" id="UP000241808"/>
    </source>
</evidence>
<keyword evidence="2" id="KW-0732">Signal</keyword>
<proteinExistence type="inferred from homology"/>
<sequence length="436" mass="47375">MRRARLPLTAAFAKIAPIQGPTGGREDFMTRSTRLSRRTVMAGAAAAFATPAVVKAQGQTIKIGSLLPRSGFFAQAGQSMHRGALAAPELLAQLGYRVEIVHIDTESNADVARTQAERAINEGCHVLTGAFDSGHTLAIAQVTEQRQIPFVVNVAAAPQITEQGYKFLVRNFQTGGQLVTNGLRLIKDVMDAKSIKFEKAVFLHANDTFGTAQRNAMDAIWPRVGLPIELVDKIAYDPRAQDLSVEVTKIRSLNPDLVMCVTRASDAIKMVRDMVRQRFQPKAIISPGSPGFYDEEFYQALGPLADFVMFGLPWANPKSQMTQAFERSFAKVNPNNRFAVDSFNAGFTFEGLLIAADAFKRAGTTNGPQLMEAVRATNITDHVMIGGPITFDAKGQNPNIGSALVQNIRRTATVVLPKDVAQAEPVLPLPAWQGRS</sequence>
<dbReference type="GO" id="GO:0006865">
    <property type="term" value="P:amino acid transport"/>
    <property type="evidence" value="ECO:0007669"/>
    <property type="project" value="UniProtKB-KW"/>
</dbReference>
<keyword evidence="6" id="KW-1185">Reference proteome</keyword>